<reference evidence="4 5" key="1">
    <citation type="submission" date="2018-11" db="EMBL/GenBank/DDBJ databases">
        <title>Chitinophaga lutea sp.nov., isolate from arsenic contaminated soil.</title>
        <authorList>
            <person name="Zong Y."/>
        </authorList>
    </citation>
    <scope>NUCLEOTIDE SEQUENCE [LARGE SCALE GENOMIC DNA]</scope>
    <source>
        <strain evidence="4 5">ZY74</strain>
    </source>
</reference>
<dbReference type="RefSeq" id="WP_123847145.1">
    <property type="nucleotide sequence ID" value="NZ_RPDH01000002.1"/>
</dbReference>
<proteinExistence type="predicted"/>
<feature type="chain" id="PRO_5018029000" evidence="2">
    <location>
        <begin position="34"/>
        <end position="1150"/>
    </location>
</feature>
<dbReference type="Pfam" id="PF14592">
    <property type="entry name" value="Chondroitinas_B"/>
    <property type="match status" value="1"/>
</dbReference>
<organism evidence="4 5">
    <name type="scientific">Chitinophaga lutea</name>
    <dbReference type="NCBI Taxonomy" id="2488634"/>
    <lineage>
        <taxon>Bacteria</taxon>
        <taxon>Pseudomonadati</taxon>
        <taxon>Bacteroidota</taxon>
        <taxon>Chitinophagia</taxon>
        <taxon>Chitinophagales</taxon>
        <taxon>Chitinophagaceae</taxon>
        <taxon>Chitinophaga</taxon>
    </lineage>
</organism>
<dbReference type="CDD" id="cd14251">
    <property type="entry name" value="PL-6"/>
    <property type="match status" value="1"/>
</dbReference>
<feature type="signal peptide" evidence="2">
    <location>
        <begin position="1"/>
        <end position="33"/>
    </location>
</feature>
<evidence type="ECO:0000256" key="2">
    <source>
        <dbReference type="SAM" id="SignalP"/>
    </source>
</evidence>
<dbReference type="InterPro" id="IPR026444">
    <property type="entry name" value="Secre_tail"/>
</dbReference>
<dbReference type="NCBIfam" id="TIGR04183">
    <property type="entry name" value="Por_Secre_tail"/>
    <property type="match status" value="1"/>
</dbReference>
<feature type="domain" description="Secretion system C-terminal sorting" evidence="3">
    <location>
        <begin position="1073"/>
        <end position="1147"/>
    </location>
</feature>
<keyword evidence="2" id="KW-0732">Signal</keyword>
<dbReference type="SMART" id="SM00710">
    <property type="entry name" value="PbH1"/>
    <property type="match status" value="5"/>
</dbReference>
<dbReference type="EMBL" id="RPDH01000002">
    <property type="protein sequence ID" value="RPE08145.1"/>
    <property type="molecule type" value="Genomic_DNA"/>
</dbReference>
<dbReference type="InterPro" id="IPR011050">
    <property type="entry name" value="Pectin_lyase_fold/virulence"/>
</dbReference>
<dbReference type="Gene3D" id="2.60.120.260">
    <property type="entry name" value="Galactose-binding domain-like"/>
    <property type="match status" value="2"/>
</dbReference>
<dbReference type="OrthoDB" id="5134860at2"/>
<name>A0A3N4PJZ4_9BACT</name>
<dbReference type="Proteomes" id="UP000278351">
    <property type="component" value="Unassembled WGS sequence"/>
</dbReference>
<keyword evidence="5" id="KW-1185">Reference proteome</keyword>
<comment type="caution">
    <text evidence="4">The sequence shown here is derived from an EMBL/GenBank/DDBJ whole genome shotgun (WGS) entry which is preliminary data.</text>
</comment>
<dbReference type="InterPro" id="IPR008979">
    <property type="entry name" value="Galactose-bd-like_sf"/>
</dbReference>
<evidence type="ECO:0000259" key="3">
    <source>
        <dbReference type="Pfam" id="PF18962"/>
    </source>
</evidence>
<dbReference type="SUPFAM" id="SSF49785">
    <property type="entry name" value="Galactose-binding domain-like"/>
    <property type="match status" value="1"/>
</dbReference>
<dbReference type="Pfam" id="PF18962">
    <property type="entry name" value="Por_Secre_tail"/>
    <property type="match status" value="1"/>
</dbReference>
<evidence type="ECO:0000256" key="1">
    <source>
        <dbReference type="SAM" id="MobiDB-lite"/>
    </source>
</evidence>
<evidence type="ECO:0000313" key="4">
    <source>
        <dbReference type="EMBL" id="RPE08145.1"/>
    </source>
</evidence>
<feature type="region of interest" description="Disordered" evidence="1">
    <location>
        <begin position="482"/>
        <end position="508"/>
    </location>
</feature>
<sequence>MRSNSTQRKQLVRTLPRLAAAGLTLLLTGTAAAQTVRTAASASQLTTAIAASAPGDTIVMTNGTWTNVSINFNATATATQAVVLRAQTPGKVILNGNSSLTFSTPYLIASGLCFKGGALTGGAIVRFSSNYCRLTNSAILNYNPPSRSTSYYWVNFAGSNNRVDSCYFTGKNHHQPTIGNEPTNCRYNKVDHCYFKDMGGSGNGSEIFRIWGYGRNEELGTDGAFFTVEYNLFDAADGEGLEMISMKSNRNIVRYNTIKNTKGEITVRSGNFNTIEGNFILGGNKEGSRGIRVVGQHHRIINNYIENVREDAIVLYAGEYIDSFLTPDYKPILRAGTPLGRVPAYGPVKNALIAHNTIINPGGDGMEIGAAYKVSWPTSQRVMLPENCTIVNNVIVKNGGIAIKSPVQDVNPPLDVFNFQPNIYEGNVIYGATLSMNPAPATGITTMNPLLAITNGLYRPSAGSPLINAAPGTYATEDMDGQLRDNNPDIGADEQSGLPVIRKPLTPEETGPQWIDEIVDEKYYPDITDNGGVITAQYANSGNPAESFQSLIDNKTTTKYYISGRTALWAQYQSRVPATIIHYTITSAGDVVGRDPKNWALLASNDTISWDTLDVRTDETFASRGLTKTYTIADTASYIFYRLVITANNGSSGIQFAEWELWQPARPEPEPEPENPFDLTDNKGTIIAQYANVSKPSESYPSLIDNNPATKYYISGKTALWVQYKSTIPAIPVSYTIMSGNDTPARDPKNWNLQASMDSITWDTLDTRADEIFASRKLFRTFTFENTTPYRYYRLNITASNGATGIQFSEWEIYQRKTQTIEFAAIPSKTYGDEPFELTASASSGLEVEFEVVSGPATFDGALLTITGAGAVTVKAIQSGDANFFPAEQQQTFTVQQASQQLTFAPVETKTYGDMPFVLYATASSQITPVLFEIVSGPATIADSVLSITGAGTITVRATQTGNENFLPVSAEQSFTVDKAPQTITFAGIDPAHADGQIALSATASSGLPVSYSILSGPGTITGSTLSFTGEGTVVVRAAQAGNDNYQEAAQSDRAVLVYGYDEKKDGIKLRVSPNPTHGLLKVKLDNKDHSKQYVLHIYDRNGYPVESTIIQRNDQKFEIDLDISGCQTGIYYLYVTDGEKTFVKIIAKD</sequence>
<dbReference type="AlphaFoldDB" id="A0A3N4PJZ4"/>
<dbReference type="InterPro" id="IPR012334">
    <property type="entry name" value="Pectin_lyas_fold"/>
</dbReference>
<dbReference type="InterPro" id="IPR039513">
    <property type="entry name" value="PL-6"/>
</dbReference>
<accession>A0A3N4PJZ4</accession>
<dbReference type="Gene3D" id="2.160.20.10">
    <property type="entry name" value="Single-stranded right-handed beta-helix, Pectin lyase-like"/>
    <property type="match status" value="1"/>
</dbReference>
<dbReference type="SUPFAM" id="SSF51126">
    <property type="entry name" value="Pectin lyase-like"/>
    <property type="match status" value="1"/>
</dbReference>
<gene>
    <name evidence="4" type="ORF">EGT74_13840</name>
</gene>
<protein>
    <submittedName>
        <fullName evidence="4">T9SS C-terminal target domain-containing protein</fullName>
    </submittedName>
</protein>
<evidence type="ECO:0000313" key="5">
    <source>
        <dbReference type="Proteomes" id="UP000278351"/>
    </source>
</evidence>
<dbReference type="InterPro" id="IPR006626">
    <property type="entry name" value="PbH1"/>
</dbReference>